<protein>
    <submittedName>
        <fullName evidence="1">Uncharacterized protein</fullName>
    </submittedName>
</protein>
<dbReference type="KEGG" id="ngk:NGK_2633"/>
<evidence type="ECO:0000313" key="1">
    <source>
        <dbReference type="EMBL" id="ACF31232.1"/>
    </source>
</evidence>
<reference evidence="1 2" key="1">
    <citation type="journal article" date="2008" name="J. Bacteriol.">
        <title>Complete genome sequence of Neisseria gonorrhoeae NCCP11945.</title>
        <authorList>
            <person name="Chung G.T."/>
            <person name="Yoo J.S."/>
            <person name="Oh H.B."/>
            <person name="Lee Y.S."/>
            <person name="Cha S.H."/>
            <person name="Kim S.J."/>
            <person name="Yoo C.K."/>
        </authorList>
    </citation>
    <scope>NUCLEOTIDE SEQUENCE [LARGE SCALE GENOMIC DNA]</scope>
    <source>
        <strain evidence="1 2">NCCP11945</strain>
    </source>
</reference>
<accession>B4RJG7</accession>
<dbReference type="AlphaFoldDB" id="B4RJG7"/>
<sequence>MFKEAIKPKLRGLEIILILPSCSWKCRAMAGVPSVEPSSTIKISKLRQVCPTTADSDWAKYFSTL</sequence>
<gene>
    <name evidence="1" type="ordered locus">NGK_2633</name>
</gene>
<name>B4RJG7_NEIG2</name>
<dbReference type="EMBL" id="CP001050">
    <property type="protein sequence ID" value="ACF31232.1"/>
    <property type="molecule type" value="Genomic_DNA"/>
</dbReference>
<dbReference type="HOGENOM" id="CLU_2845261_0_0_4"/>
<organism evidence="1 2">
    <name type="scientific">Neisseria gonorrhoeae (strain NCCP11945)</name>
    <dbReference type="NCBI Taxonomy" id="521006"/>
    <lineage>
        <taxon>Bacteria</taxon>
        <taxon>Pseudomonadati</taxon>
        <taxon>Pseudomonadota</taxon>
        <taxon>Betaproteobacteria</taxon>
        <taxon>Neisseriales</taxon>
        <taxon>Neisseriaceae</taxon>
        <taxon>Neisseria</taxon>
    </lineage>
</organism>
<dbReference type="Proteomes" id="UP000002564">
    <property type="component" value="Chromosome"/>
</dbReference>
<evidence type="ECO:0000313" key="2">
    <source>
        <dbReference type="Proteomes" id="UP000002564"/>
    </source>
</evidence>
<proteinExistence type="predicted"/>